<dbReference type="SMART" id="SM00273">
    <property type="entry name" value="ENTH"/>
    <property type="match status" value="1"/>
</dbReference>
<dbReference type="GO" id="GO:0005543">
    <property type="term" value="F:phospholipid binding"/>
    <property type="evidence" value="ECO:0007669"/>
    <property type="project" value="TreeGrafter"/>
</dbReference>
<dbReference type="GO" id="GO:0006897">
    <property type="term" value="P:endocytosis"/>
    <property type="evidence" value="ECO:0007669"/>
    <property type="project" value="TreeGrafter"/>
</dbReference>
<dbReference type="GO" id="GO:0030125">
    <property type="term" value="C:clathrin vesicle coat"/>
    <property type="evidence" value="ECO:0007669"/>
    <property type="project" value="TreeGrafter"/>
</dbReference>
<feature type="compositionally biased region" description="Low complexity" evidence="1">
    <location>
        <begin position="401"/>
        <end position="418"/>
    </location>
</feature>
<dbReference type="Proteomes" id="UP000887561">
    <property type="component" value="Unplaced"/>
</dbReference>
<feature type="region of interest" description="Disordered" evidence="1">
    <location>
        <begin position="395"/>
        <end position="418"/>
    </location>
</feature>
<feature type="region of interest" description="Disordered" evidence="1">
    <location>
        <begin position="193"/>
        <end position="273"/>
    </location>
</feature>
<dbReference type="Pfam" id="PF01417">
    <property type="entry name" value="ENTH"/>
    <property type="match status" value="1"/>
</dbReference>
<dbReference type="PANTHER" id="PTHR12276:SF45">
    <property type="entry name" value="CLATHRIN INTERACTOR 1"/>
    <property type="match status" value="1"/>
</dbReference>
<name>A0A915M0P7_MELJA</name>
<dbReference type="InterPro" id="IPR013809">
    <property type="entry name" value="ENTH"/>
</dbReference>
<organism evidence="3 4">
    <name type="scientific">Meloidogyne javanica</name>
    <name type="common">Root-knot nematode worm</name>
    <dbReference type="NCBI Taxonomy" id="6303"/>
    <lineage>
        <taxon>Eukaryota</taxon>
        <taxon>Metazoa</taxon>
        <taxon>Ecdysozoa</taxon>
        <taxon>Nematoda</taxon>
        <taxon>Chromadorea</taxon>
        <taxon>Rhabditida</taxon>
        <taxon>Tylenchina</taxon>
        <taxon>Tylenchomorpha</taxon>
        <taxon>Tylenchoidea</taxon>
        <taxon>Meloidogynidae</taxon>
        <taxon>Meloidogyninae</taxon>
        <taxon>Meloidogyne</taxon>
        <taxon>Meloidogyne incognita group</taxon>
    </lineage>
</organism>
<accession>A0A915M0P7</accession>
<dbReference type="GO" id="GO:0005768">
    <property type="term" value="C:endosome"/>
    <property type="evidence" value="ECO:0007669"/>
    <property type="project" value="TreeGrafter"/>
</dbReference>
<dbReference type="GO" id="GO:0030276">
    <property type="term" value="F:clathrin binding"/>
    <property type="evidence" value="ECO:0007669"/>
    <property type="project" value="TreeGrafter"/>
</dbReference>
<dbReference type="PROSITE" id="PS50942">
    <property type="entry name" value="ENTH"/>
    <property type="match status" value="1"/>
</dbReference>
<dbReference type="PANTHER" id="PTHR12276">
    <property type="entry name" value="EPSIN/ENT-RELATED"/>
    <property type="match status" value="1"/>
</dbReference>
<dbReference type="Gene3D" id="1.25.40.90">
    <property type="match status" value="1"/>
</dbReference>
<evidence type="ECO:0000259" key="2">
    <source>
        <dbReference type="PROSITE" id="PS50942"/>
    </source>
</evidence>
<feature type="compositionally biased region" description="Basic and acidic residues" evidence="1">
    <location>
        <begin position="197"/>
        <end position="221"/>
    </location>
</feature>
<dbReference type="WBParaSite" id="scaffold2584_cov198.g5096">
    <property type="protein sequence ID" value="scaffold2584_cov198.g5096"/>
    <property type="gene ID" value="scaffold2584_cov198.g5096"/>
</dbReference>
<keyword evidence="3" id="KW-1185">Reference proteome</keyword>
<evidence type="ECO:0000256" key="1">
    <source>
        <dbReference type="SAM" id="MobiDB-lite"/>
    </source>
</evidence>
<dbReference type="AlphaFoldDB" id="A0A915M0P7"/>
<feature type="domain" description="ENTH" evidence="2">
    <location>
        <begin position="33"/>
        <end position="166"/>
    </location>
</feature>
<feature type="compositionally biased region" description="Acidic residues" evidence="1">
    <location>
        <begin position="264"/>
        <end position="273"/>
    </location>
</feature>
<dbReference type="GO" id="GO:0005886">
    <property type="term" value="C:plasma membrane"/>
    <property type="evidence" value="ECO:0007669"/>
    <property type="project" value="TreeGrafter"/>
</dbReference>
<evidence type="ECO:0000313" key="3">
    <source>
        <dbReference type="Proteomes" id="UP000887561"/>
    </source>
</evidence>
<dbReference type="InterPro" id="IPR008942">
    <property type="entry name" value="ENTH_VHS"/>
</dbReference>
<dbReference type="SUPFAM" id="SSF48464">
    <property type="entry name" value="ENTH/VHS domain"/>
    <property type="match status" value="1"/>
</dbReference>
<evidence type="ECO:0000313" key="4">
    <source>
        <dbReference type="WBParaSite" id="scaffold2584_cov198.g5096"/>
    </source>
</evidence>
<dbReference type="FunFam" id="1.25.40.90:FF:000006">
    <property type="entry name" value="Clathrin interactor 1"/>
    <property type="match status" value="1"/>
</dbReference>
<proteinExistence type="predicted"/>
<sequence>MSELLQGIASLTKSVQQTLNSYEVRKLGDKVQGYVMNFTETEQKVREATNEDPWGPTGPEMQEIASLTFQYDQFTEVMGMLWKRLLQDNKMAWRRVYKSLILLNYLLKNGSERVISTARDHSFEMRALESYKCVDERGKDEGANVRHRVKLILELLNDDELLRNERRKAKADGREKYQGFSKDDMLYRGGSNSSKFDSFERWNEKKVEKDEREEKQKEWKSTSRSGSNSARREVTAFDFDTADNSRSRASGSPELGIRERTPEPLDEAEDEEFGDFTSARAAAPTNGKQTIPTFSASKNISLANSKPVGGGGDGDVDLLESNIIFIERPKSQQQQSISPITPQNVNNANFVQSTPSIPSAAPELLDLFSSSTQPIIQNDFDNLSLKSPVKATPTLNELKKSSSGGQNISSSSGLGQWQ</sequence>
<protein>
    <submittedName>
        <fullName evidence="4">ENTH domain-containing protein</fullName>
    </submittedName>
</protein>
<reference evidence="4" key="1">
    <citation type="submission" date="2022-11" db="UniProtKB">
        <authorList>
            <consortium name="WormBaseParasite"/>
        </authorList>
    </citation>
    <scope>IDENTIFICATION</scope>
</reference>